<dbReference type="InterPro" id="IPR013105">
    <property type="entry name" value="TPR_2"/>
</dbReference>
<protein>
    <submittedName>
        <fullName evidence="5">Cytochrome C biosynthesis protein</fullName>
    </submittedName>
</protein>
<proteinExistence type="predicted"/>
<dbReference type="SUPFAM" id="SSF48452">
    <property type="entry name" value="TPR-like"/>
    <property type="match status" value="2"/>
</dbReference>
<gene>
    <name evidence="5" type="ORF">FK004_04820</name>
</gene>
<reference evidence="5 6" key="1">
    <citation type="submission" date="2017-04" db="EMBL/GenBank/DDBJ databases">
        <title>Complete genome sequence of Flavobacterium kingsejong AJ004.</title>
        <authorList>
            <person name="Lee P.C."/>
        </authorList>
    </citation>
    <scope>NUCLEOTIDE SEQUENCE [LARGE SCALE GENOMIC DNA]</scope>
    <source>
        <strain evidence="5 6">AJ004</strain>
    </source>
</reference>
<dbReference type="KEGG" id="fki:FK004_04820"/>
<evidence type="ECO:0000256" key="1">
    <source>
        <dbReference type="ARBA" id="ARBA00022737"/>
    </source>
</evidence>
<organism evidence="5 6">
    <name type="scientific">Flavobacterium kingsejongi</name>
    <dbReference type="NCBI Taxonomy" id="1678728"/>
    <lineage>
        <taxon>Bacteria</taxon>
        <taxon>Pseudomonadati</taxon>
        <taxon>Bacteroidota</taxon>
        <taxon>Flavobacteriia</taxon>
        <taxon>Flavobacteriales</taxon>
        <taxon>Flavobacteriaceae</taxon>
        <taxon>Flavobacterium</taxon>
    </lineage>
</organism>
<sequence length="449" mass="52244">MKMKFIFSGLLFLGLLSGQVELYAQSGPETVISPEDKFQNAFYEALKQKGIENYDKAILELEKCLALQPNNPAVYNELGRNYLSQKSYEKARVNFDKATQLDPKNKWYWMGLYDVFYQTKEYEQSIIVVRKLIEFDAKFKDDLVSLYMYTQQFDKALELINELEKTAEKSKTREMYKLQILSDAKFKGSEKNSLLEMLQKNPKEESNYIALIYLYSDSNQEEKAYEIAQLLEKNLPESDWAQVSLFKFHLNNNEPQKAIKSMNQVFGSNKVDNKIKHRILNEFLIFVTKNPQYDADLEKAIGYFENDKEVQVSKEIGKFYLNKKDFSKAIKYLEKDLQEDSGDMEATRLLLQAYADSNNFEKLGKTAEGLIDLYPLQPELYYYAGLANNQLKKFSKAKDLLESGIDYVVDQKQLEINFNIQLGEAYSGLGNTAKKELFFQKADKLLKER</sequence>
<evidence type="ECO:0000313" key="5">
    <source>
        <dbReference type="EMBL" id="AWG24598.1"/>
    </source>
</evidence>
<evidence type="ECO:0000256" key="3">
    <source>
        <dbReference type="PROSITE-ProRule" id="PRU00339"/>
    </source>
</evidence>
<dbReference type="EMBL" id="CP020919">
    <property type="protein sequence ID" value="AWG24598.1"/>
    <property type="molecule type" value="Genomic_DNA"/>
</dbReference>
<keyword evidence="2 3" id="KW-0802">TPR repeat</keyword>
<dbReference type="RefSeq" id="WP_108736234.1">
    <property type="nucleotide sequence ID" value="NZ_CP020919.1"/>
</dbReference>
<keyword evidence="1" id="KW-0677">Repeat</keyword>
<dbReference type="PANTHER" id="PTHR12558">
    <property type="entry name" value="CELL DIVISION CYCLE 16,23,27"/>
    <property type="match status" value="1"/>
</dbReference>
<dbReference type="AlphaFoldDB" id="A0A2S1LLM5"/>
<dbReference type="PROSITE" id="PS50005">
    <property type="entry name" value="TPR"/>
    <property type="match status" value="2"/>
</dbReference>
<dbReference type="Gene3D" id="1.25.40.10">
    <property type="entry name" value="Tetratricopeptide repeat domain"/>
    <property type="match status" value="2"/>
</dbReference>
<name>A0A2S1LLM5_9FLAO</name>
<dbReference type="Pfam" id="PF07719">
    <property type="entry name" value="TPR_2"/>
    <property type="match status" value="1"/>
</dbReference>
<dbReference type="PANTHER" id="PTHR12558:SF13">
    <property type="entry name" value="CELL DIVISION CYCLE PROTEIN 27 HOMOLOG"/>
    <property type="match status" value="1"/>
</dbReference>
<dbReference type="Proteomes" id="UP000244677">
    <property type="component" value="Chromosome"/>
</dbReference>
<dbReference type="InterPro" id="IPR011990">
    <property type="entry name" value="TPR-like_helical_dom_sf"/>
</dbReference>
<keyword evidence="4" id="KW-0732">Signal</keyword>
<dbReference type="Pfam" id="PF13181">
    <property type="entry name" value="TPR_8"/>
    <property type="match status" value="1"/>
</dbReference>
<accession>A0A2S1LLM5</accession>
<dbReference type="OrthoDB" id="1465784at2"/>
<feature type="repeat" description="TPR" evidence="3">
    <location>
        <begin position="72"/>
        <end position="105"/>
    </location>
</feature>
<feature type="signal peptide" evidence="4">
    <location>
        <begin position="1"/>
        <end position="22"/>
    </location>
</feature>
<keyword evidence="6" id="KW-1185">Reference proteome</keyword>
<evidence type="ECO:0000256" key="2">
    <source>
        <dbReference type="ARBA" id="ARBA00022803"/>
    </source>
</evidence>
<dbReference type="SMART" id="SM00028">
    <property type="entry name" value="TPR"/>
    <property type="match status" value="4"/>
</dbReference>
<feature type="repeat" description="TPR" evidence="3">
    <location>
        <begin position="310"/>
        <end position="343"/>
    </location>
</feature>
<evidence type="ECO:0000313" key="6">
    <source>
        <dbReference type="Proteomes" id="UP000244677"/>
    </source>
</evidence>
<feature type="chain" id="PRO_5015422237" evidence="4">
    <location>
        <begin position="23"/>
        <end position="449"/>
    </location>
</feature>
<dbReference type="InterPro" id="IPR019734">
    <property type="entry name" value="TPR_rpt"/>
</dbReference>
<evidence type="ECO:0000256" key="4">
    <source>
        <dbReference type="SAM" id="SignalP"/>
    </source>
</evidence>